<keyword evidence="3" id="KW-1185">Reference proteome</keyword>
<organism evidence="2 3">
    <name type="scientific">Caenorhabditis angaria</name>
    <dbReference type="NCBI Taxonomy" id="860376"/>
    <lineage>
        <taxon>Eukaryota</taxon>
        <taxon>Metazoa</taxon>
        <taxon>Ecdysozoa</taxon>
        <taxon>Nematoda</taxon>
        <taxon>Chromadorea</taxon>
        <taxon>Rhabditida</taxon>
        <taxon>Rhabditina</taxon>
        <taxon>Rhabditomorpha</taxon>
        <taxon>Rhabditoidea</taxon>
        <taxon>Rhabditidae</taxon>
        <taxon>Peloderinae</taxon>
        <taxon>Caenorhabditis</taxon>
    </lineage>
</organism>
<evidence type="ECO:0000256" key="1">
    <source>
        <dbReference type="ARBA" id="ARBA00005375"/>
    </source>
</evidence>
<dbReference type="SUPFAM" id="SSF53254">
    <property type="entry name" value="Phosphoglycerate mutase-like"/>
    <property type="match status" value="1"/>
</dbReference>
<dbReference type="Pfam" id="PF00328">
    <property type="entry name" value="His_Phos_2"/>
    <property type="match status" value="1"/>
</dbReference>
<dbReference type="PANTHER" id="PTHR11567">
    <property type="entry name" value="ACID PHOSPHATASE-RELATED"/>
    <property type="match status" value="1"/>
</dbReference>
<sequence>MVQMIWRHGDRAPKQLPYPKDMYGEKRWPRGWNQLTNKGIEQARNLGIFFRNYYKSSGLLQEFNKDQIHILSSESERAINTAQAFLAGCFPPNGEFVWDSSTLKSWQPTPFHTTGPGPDPLLRGTKIKCPNYEKIEAQEEIHVAARINKEYAELFEMLENYTGILKIDYENVKDLYNIQREIYHKMEQPKWVNQIWNKKPVIEHLKELKRISRIQKFNSPQKSKFRGGFLVNKFIQNMLDFKSGASKISQYLYSSHDGTLSALGYALNISDHQLVPYVATYIIELYDDNTVQVLYRNSDANPNSLIIPGCSKFCPLDKFVKLFENVRVKTLSELYSICGTKL</sequence>
<dbReference type="OrthoDB" id="258392at2759"/>
<dbReference type="InterPro" id="IPR000560">
    <property type="entry name" value="His_Pase_clade-2"/>
</dbReference>
<dbReference type="GO" id="GO:0016791">
    <property type="term" value="F:phosphatase activity"/>
    <property type="evidence" value="ECO:0007669"/>
    <property type="project" value="UniProtKB-ARBA"/>
</dbReference>
<accession>A0A9P1I3L9</accession>
<dbReference type="CDD" id="cd07061">
    <property type="entry name" value="HP_HAP_like"/>
    <property type="match status" value="1"/>
</dbReference>
<dbReference type="AlphaFoldDB" id="A0A9P1I3L9"/>
<name>A0A9P1I3L9_9PELO</name>
<evidence type="ECO:0000313" key="3">
    <source>
        <dbReference type="Proteomes" id="UP001152747"/>
    </source>
</evidence>
<proteinExistence type="inferred from homology"/>
<dbReference type="InterPro" id="IPR050645">
    <property type="entry name" value="Histidine_acid_phosphatase"/>
</dbReference>
<dbReference type="EMBL" id="CANHGI010000001">
    <property type="protein sequence ID" value="CAI5437882.1"/>
    <property type="molecule type" value="Genomic_DNA"/>
</dbReference>
<reference evidence="2" key="1">
    <citation type="submission" date="2022-11" db="EMBL/GenBank/DDBJ databases">
        <authorList>
            <person name="Kikuchi T."/>
        </authorList>
    </citation>
    <scope>NUCLEOTIDE SEQUENCE</scope>
    <source>
        <strain evidence="2">PS1010</strain>
    </source>
</reference>
<dbReference type="PANTHER" id="PTHR11567:SF194">
    <property type="entry name" value="LYSOSOMAL ACID PHOSPHATASE"/>
    <property type="match status" value="1"/>
</dbReference>
<dbReference type="InterPro" id="IPR029033">
    <property type="entry name" value="His_PPase_superfam"/>
</dbReference>
<dbReference type="Gene3D" id="3.40.50.1240">
    <property type="entry name" value="Phosphoglycerate mutase-like"/>
    <property type="match status" value="1"/>
</dbReference>
<comment type="similarity">
    <text evidence="1">Belongs to the histidine acid phosphatase family.</text>
</comment>
<protein>
    <submittedName>
        <fullName evidence="2">Uncharacterized protein</fullName>
    </submittedName>
</protein>
<evidence type="ECO:0000313" key="2">
    <source>
        <dbReference type="EMBL" id="CAI5437882.1"/>
    </source>
</evidence>
<gene>
    <name evidence="2" type="ORF">CAMP_LOCUS519</name>
</gene>
<comment type="caution">
    <text evidence="2">The sequence shown here is derived from an EMBL/GenBank/DDBJ whole genome shotgun (WGS) entry which is preliminary data.</text>
</comment>
<dbReference type="Proteomes" id="UP001152747">
    <property type="component" value="Unassembled WGS sequence"/>
</dbReference>